<accession>A0A1H7HFD2</accession>
<evidence type="ECO:0000313" key="1">
    <source>
        <dbReference type="EMBL" id="SEK46945.1"/>
    </source>
</evidence>
<organism evidence="1 2">
    <name type="scientific">Maribacter orientalis</name>
    <dbReference type="NCBI Taxonomy" id="228957"/>
    <lineage>
        <taxon>Bacteria</taxon>
        <taxon>Pseudomonadati</taxon>
        <taxon>Bacteroidota</taxon>
        <taxon>Flavobacteriia</taxon>
        <taxon>Flavobacteriales</taxon>
        <taxon>Flavobacteriaceae</taxon>
        <taxon>Maribacter</taxon>
    </lineage>
</organism>
<evidence type="ECO:0000313" key="2">
    <source>
        <dbReference type="Proteomes" id="UP000198990"/>
    </source>
</evidence>
<dbReference type="STRING" id="228957.SAMN04488008_101538"/>
<gene>
    <name evidence="1" type="ORF">SAMN04488008_101538</name>
</gene>
<protein>
    <submittedName>
        <fullName evidence="1">Uncharacterized protein</fullName>
    </submittedName>
</protein>
<proteinExistence type="predicted"/>
<reference evidence="2" key="1">
    <citation type="submission" date="2016-10" db="EMBL/GenBank/DDBJ databases">
        <authorList>
            <person name="Varghese N."/>
            <person name="Submissions S."/>
        </authorList>
    </citation>
    <scope>NUCLEOTIDE SEQUENCE [LARGE SCALE GENOMIC DNA]</scope>
    <source>
        <strain evidence="2">DSM 16471</strain>
    </source>
</reference>
<name>A0A1H7HFD2_9FLAO</name>
<keyword evidence="2" id="KW-1185">Reference proteome</keyword>
<dbReference type="Proteomes" id="UP000198990">
    <property type="component" value="Unassembled WGS sequence"/>
</dbReference>
<dbReference type="EMBL" id="FNZN01000001">
    <property type="protein sequence ID" value="SEK46945.1"/>
    <property type="molecule type" value="Genomic_DNA"/>
</dbReference>
<dbReference type="AlphaFoldDB" id="A0A1H7HFD2"/>
<sequence length="48" mass="5648">MKIIEIGENHFEYKTEISGLKNYTQLIFTKPDWLLVTGNKVCNIYKNV</sequence>